<evidence type="ECO:0000313" key="2">
    <source>
        <dbReference type="Proteomes" id="UP000813461"/>
    </source>
</evidence>
<evidence type="ECO:0008006" key="3">
    <source>
        <dbReference type="Google" id="ProtNLM"/>
    </source>
</evidence>
<name>A0A8K0R5Y8_9PLEO</name>
<reference evidence="1" key="1">
    <citation type="journal article" date="2021" name="Nat. Commun.">
        <title>Genetic determinants of endophytism in the Arabidopsis root mycobiome.</title>
        <authorList>
            <person name="Mesny F."/>
            <person name="Miyauchi S."/>
            <person name="Thiergart T."/>
            <person name="Pickel B."/>
            <person name="Atanasova L."/>
            <person name="Karlsson M."/>
            <person name="Huettel B."/>
            <person name="Barry K.W."/>
            <person name="Haridas S."/>
            <person name="Chen C."/>
            <person name="Bauer D."/>
            <person name="Andreopoulos W."/>
            <person name="Pangilinan J."/>
            <person name="LaButti K."/>
            <person name="Riley R."/>
            <person name="Lipzen A."/>
            <person name="Clum A."/>
            <person name="Drula E."/>
            <person name="Henrissat B."/>
            <person name="Kohler A."/>
            <person name="Grigoriev I.V."/>
            <person name="Martin F.M."/>
            <person name="Hacquard S."/>
        </authorList>
    </citation>
    <scope>NUCLEOTIDE SEQUENCE</scope>
    <source>
        <strain evidence="1">MPI-SDFR-AT-0120</strain>
    </source>
</reference>
<dbReference type="Proteomes" id="UP000813461">
    <property type="component" value="Unassembled WGS sequence"/>
</dbReference>
<dbReference type="OrthoDB" id="5314997at2759"/>
<gene>
    <name evidence="1" type="ORF">FB567DRAFT_621392</name>
</gene>
<evidence type="ECO:0000313" key="1">
    <source>
        <dbReference type="EMBL" id="KAH7087476.1"/>
    </source>
</evidence>
<protein>
    <recommendedName>
        <fullName evidence="3">F-box domain-containing protein</fullName>
    </recommendedName>
</protein>
<accession>A0A8K0R5Y8</accession>
<proteinExistence type="predicted"/>
<keyword evidence="2" id="KW-1185">Reference proteome</keyword>
<organism evidence="1 2">
    <name type="scientific">Paraphoma chrysanthemicola</name>
    <dbReference type="NCBI Taxonomy" id="798071"/>
    <lineage>
        <taxon>Eukaryota</taxon>
        <taxon>Fungi</taxon>
        <taxon>Dikarya</taxon>
        <taxon>Ascomycota</taxon>
        <taxon>Pezizomycotina</taxon>
        <taxon>Dothideomycetes</taxon>
        <taxon>Pleosporomycetidae</taxon>
        <taxon>Pleosporales</taxon>
        <taxon>Pleosporineae</taxon>
        <taxon>Phaeosphaeriaceae</taxon>
        <taxon>Paraphoma</taxon>
    </lineage>
</organism>
<dbReference type="EMBL" id="JAGMVJ010000009">
    <property type="protein sequence ID" value="KAH7087476.1"/>
    <property type="molecule type" value="Genomic_DNA"/>
</dbReference>
<dbReference type="AlphaFoldDB" id="A0A8K0R5Y8"/>
<comment type="caution">
    <text evidence="1">The sequence shown here is derived from an EMBL/GenBank/DDBJ whole genome shotgun (WGS) entry which is preliminary data.</text>
</comment>
<sequence length="324" mass="37242">MRSVHMRPTEAMERNIIAALEALRGPKRSRKKPTEFMNLPTEIRLMIYKYLGPTKKRCIIPLKTHGHVVLTNMSIAVGILATCRKINQEASSILHPMLKTLGQQPPSILIQGHFLANIVRLPFIGSTHIYLLDEIIAPNKALPSAIARYRNGLITIDHLRKLINAQKYIPADSHDAIKDLASLLLRTTHYDAQFQRDYPGRTSTLRITIDITDLDTIQKLRLKQWPLSRYFKTIFRPPPQHGRLVHADIFWVLQWFVAHAAMHYDRQKDWRFCVAWKYGDGREEAPQGAERLFNMAVLRGLVNHRLKDPDTIVNGGRGGDWDED</sequence>